<keyword evidence="5" id="KW-1185">Reference proteome</keyword>
<dbReference type="InterPro" id="IPR005814">
    <property type="entry name" value="Aminotrans_3"/>
</dbReference>
<name>A0A9Q8LC74_PASFU</name>
<dbReference type="GO" id="GO:0030170">
    <property type="term" value="F:pyridoxal phosphate binding"/>
    <property type="evidence" value="ECO:0007669"/>
    <property type="project" value="InterPro"/>
</dbReference>
<protein>
    <submittedName>
        <fullName evidence="4">2,2-dialkylglycine decarboxylase</fullName>
    </submittedName>
</protein>
<evidence type="ECO:0000256" key="3">
    <source>
        <dbReference type="RuleBase" id="RU003560"/>
    </source>
</evidence>
<evidence type="ECO:0000313" key="4">
    <source>
        <dbReference type="EMBL" id="UJO14795.1"/>
    </source>
</evidence>
<evidence type="ECO:0000256" key="2">
    <source>
        <dbReference type="ARBA" id="ARBA00022898"/>
    </source>
</evidence>
<reference evidence="4" key="2">
    <citation type="journal article" date="2022" name="Microb. Genom.">
        <title>A chromosome-scale genome assembly of the tomato pathogen Cladosporium fulvum reveals a compartmentalized genome architecture and the presence of a dispensable chromosome.</title>
        <authorList>
            <person name="Zaccaron A.Z."/>
            <person name="Chen L.H."/>
            <person name="Samaras A."/>
            <person name="Stergiopoulos I."/>
        </authorList>
    </citation>
    <scope>NUCLEOTIDE SEQUENCE</scope>
    <source>
        <strain evidence="4">Race5_Kim</strain>
    </source>
</reference>
<dbReference type="EMBL" id="CP090165">
    <property type="protein sequence ID" value="UJO14795.1"/>
    <property type="molecule type" value="Genomic_DNA"/>
</dbReference>
<evidence type="ECO:0000256" key="1">
    <source>
        <dbReference type="ARBA" id="ARBA00008954"/>
    </source>
</evidence>
<dbReference type="InterPro" id="IPR049704">
    <property type="entry name" value="Aminotrans_3_PPA_site"/>
</dbReference>
<gene>
    <name evidence="4" type="ORF">CLAFUR5_08486</name>
</gene>
<dbReference type="SUPFAM" id="SSF53383">
    <property type="entry name" value="PLP-dependent transferases"/>
    <property type="match status" value="1"/>
</dbReference>
<dbReference type="AlphaFoldDB" id="A0A9Q8LC74"/>
<dbReference type="Proteomes" id="UP000756132">
    <property type="component" value="Chromosome 3"/>
</dbReference>
<dbReference type="RefSeq" id="XP_047759161.1">
    <property type="nucleotide sequence ID" value="XM_047907634.1"/>
</dbReference>
<dbReference type="PANTHER" id="PTHR45688">
    <property type="match status" value="1"/>
</dbReference>
<dbReference type="InterPro" id="IPR015422">
    <property type="entry name" value="PyrdxlP-dep_Trfase_small"/>
</dbReference>
<dbReference type="KEGG" id="ffu:CLAFUR5_08486"/>
<dbReference type="Gene3D" id="3.90.1150.10">
    <property type="entry name" value="Aspartate Aminotransferase, domain 1"/>
    <property type="match status" value="1"/>
</dbReference>
<dbReference type="PROSITE" id="PS00600">
    <property type="entry name" value="AA_TRANSFER_CLASS_3"/>
    <property type="match status" value="1"/>
</dbReference>
<proteinExistence type="inferred from homology"/>
<dbReference type="GO" id="GO:0005739">
    <property type="term" value="C:mitochondrion"/>
    <property type="evidence" value="ECO:0007669"/>
    <property type="project" value="TreeGrafter"/>
</dbReference>
<dbReference type="Gene3D" id="3.40.640.10">
    <property type="entry name" value="Type I PLP-dependent aspartate aminotransferase-like (Major domain)"/>
    <property type="match status" value="1"/>
</dbReference>
<dbReference type="PIRSF" id="PIRSF000521">
    <property type="entry name" value="Transaminase_4ab_Lys_Orn"/>
    <property type="match status" value="1"/>
</dbReference>
<organism evidence="4 5">
    <name type="scientific">Passalora fulva</name>
    <name type="common">Tomato leaf mold</name>
    <name type="synonym">Cladosporium fulvum</name>
    <dbReference type="NCBI Taxonomy" id="5499"/>
    <lineage>
        <taxon>Eukaryota</taxon>
        <taxon>Fungi</taxon>
        <taxon>Dikarya</taxon>
        <taxon>Ascomycota</taxon>
        <taxon>Pezizomycotina</taxon>
        <taxon>Dothideomycetes</taxon>
        <taxon>Dothideomycetidae</taxon>
        <taxon>Mycosphaerellales</taxon>
        <taxon>Mycosphaerellaceae</taxon>
        <taxon>Fulvia</taxon>
    </lineage>
</organism>
<comment type="similarity">
    <text evidence="1 3">Belongs to the class-III pyridoxal-phosphate-dependent aminotransferase family.</text>
</comment>
<dbReference type="GeneID" id="71988364"/>
<dbReference type="InterPro" id="IPR015421">
    <property type="entry name" value="PyrdxlP-dep_Trfase_major"/>
</dbReference>
<dbReference type="GO" id="GO:0008483">
    <property type="term" value="F:transaminase activity"/>
    <property type="evidence" value="ECO:0007669"/>
    <property type="project" value="InterPro"/>
</dbReference>
<dbReference type="Pfam" id="PF00202">
    <property type="entry name" value="Aminotran_3"/>
    <property type="match status" value="1"/>
</dbReference>
<dbReference type="OrthoDB" id="10261433at2759"/>
<sequence>MARLYENIDQRQLQQDADDSLLHYGTAFHPEIIVHAEGRTIVDSLGHRMLDWTSGQMSTLIGHGNPEIVETIHSHAKNLDHLFSGMLSPPVITLAKRLTSLTSPGLDKAFFPSTGGESNEAAIRLAKFYTGKFEIVGLASSWHGVTSGAIAAQYHAGRSGYGPNMPGNLTLPTPNAYRSIFRHPDGSYDWQTELNYGFDLVDKQSCGSLAAVILEPILSSGGMLVLPAGYLKAIKEHCERRGMLLIIDEAQTGIGRAGDMFAFQHCAEDEGIVPDILTLSKTLGNGLPLSAVVTSDRIAEFAKENHFLFYTTHINDPLPASVGDKVLEIVVRDKLVERSRQLGQKFQDRLRLLQSRYGCIGDVRGRGLMAGIEIVADRDTKKGNPDLGAAVGAKMTEMGLWAQLSTMPSFGGVFRLAPPLTTTDEELEFGLNVIEKAFASTAGTMPLYDSAERQAAASYVEARL</sequence>
<dbReference type="CDD" id="cd00610">
    <property type="entry name" value="OAT_like"/>
    <property type="match status" value="1"/>
</dbReference>
<evidence type="ECO:0000313" key="5">
    <source>
        <dbReference type="Proteomes" id="UP000756132"/>
    </source>
</evidence>
<dbReference type="InterPro" id="IPR015424">
    <property type="entry name" value="PyrdxlP-dep_Trfase"/>
</dbReference>
<reference evidence="4" key="1">
    <citation type="submission" date="2021-12" db="EMBL/GenBank/DDBJ databases">
        <authorList>
            <person name="Zaccaron A."/>
            <person name="Stergiopoulos I."/>
        </authorList>
    </citation>
    <scope>NUCLEOTIDE SEQUENCE</scope>
    <source>
        <strain evidence="4">Race5_Kim</strain>
    </source>
</reference>
<accession>A0A9Q8LC74</accession>
<keyword evidence="2 3" id="KW-0663">Pyridoxal phosphate</keyword>
<dbReference type="PANTHER" id="PTHR45688:SF13">
    <property type="entry name" value="ALANINE--GLYOXYLATE AMINOTRANSFERASE 2-LIKE"/>
    <property type="match status" value="1"/>
</dbReference>